<evidence type="ECO:0000256" key="1">
    <source>
        <dbReference type="SAM" id="MobiDB-lite"/>
    </source>
</evidence>
<comment type="caution">
    <text evidence="2">The sequence shown here is derived from an EMBL/GenBank/DDBJ whole genome shotgun (WGS) entry which is preliminary data.</text>
</comment>
<evidence type="ECO:0000313" key="2">
    <source>
        <dbReference type="EMBL" id="CAE7675047.1"/>
    </source>
</evidence>
<sequence>MAEDPLECSLLTLDLGNEDVCISTGPGGDKMPSTSAASSDTMVKQSVLSTTTIDDGFHRQLALVMGIPLCRVWSGIAFGARGRGDRAWDGKEDTVANIVAELQLDSEPGKPNPPGGDPGEKRLSEVSQAPVGSVTPISLDEGRRREPAICLAVPATEVVAPGSIPSPSNSETQKTQVCGIGGIGIAAASVVRHFSLDPDGNRLRLSESGRCSSHR</sequence>
<keyword evidence="3" id="KW-1185">Reference proteome</keyword>
<dbReference type="EMBL" id="CAJNJA010033130">
    <property type="protein sequence ID" value="CAE7675047.1"/>
    <property type="molecule type" value="Genomic_DNA"/>
</dbReference>
<proteinExistence type="predicted"/>
<accession>A0A812WBM9</accession>
<gene>
    <name evidence="2" type="ORF">SNEC2469_LOCUS19360</name>
</gene>
<organism evidence="2 3">
    <name type="scientific">Symbiodinium necroappetens</name>
    <dbReference type="NCBI Taxonomy" id="1628268"/>
    <lineage>
        <taxon>Eukaryota</taxon>
        <taxon>Sar</taxon>
        <taxon>Alveolata</taxon>
        <taxon>Dinophyceae</taxon>
        <taxon>Suessiales</taxon>
        <taxon>Symbiodiniaceae</taxon>
        <taxon>Symbiodinium</taxon>
    </lineage>
</organism>
<reference evidence="2" key="1">
    <citation type="submission" date="2021-02" db="EMBL/GenBank/DDBJ databases">
        <authorList>
            <person name="Dougan E. K."/>
            <person name="Rhodes N."/>
            <person name="Thang M."/>
            <person name="Chan C."/>
        </authorList>
    </citation>
    <scope>NUCLEOTIDE SEQUENCE</scope>
</reference>
<protein>
    <submittedName>
        <fullName evidence="2">Uncharacterized protein</fullName>
    </submittedName>
</protein>
<name>A0A812WBM9_9DINO</name>
<dbReference type="OrthoDB" id="413864at2759"/>
<dbReference type="AlphaFoldDB" id="A0A812WBM9"/>
<feature type="region of interest" description="Disordered" evidence="1">
    <location>
        <begin position="104"/>
        <end position="138"/>
    </location>
</feature>
<evidence type="ECO:0000313" key="3">
    <source>
        <dbReference type="Proteomes" id="UP000601435"/>
    </source>
</evidence>
<dbReference type="Proteomes" id="UP000601435">
    <property type="component" value="Unassembled WGS sequence"/>
</dbReference>